<dbReference type="SUPFAM" id="SSF88713">
    <property type="entry name" value="Glycoside hydrolase/deacetylase"/>
    <property type="match status" value="1"/>
</dbReference>
<name>A0A564WCV8_9PROT</name>
<dbReference type="CDD" id="cd10936">
    <property type="entry name" value="CE4_DAC2"/>
    <property type="match status" value="1"/>
</dbReference>
<keyword evidence="1" id="KW-1133">Transmembrane helix</keyword>
<feature type="transmembrane region" description="Helical" evidence="1">
    <location>
        <begin position="40"/>
        <end position="65"/>
    </location>
</feature>
<dbReference type="Pfam" id="PF04748">
    <property type="entry name" value="Polysacc_deac_2"/>
    <property type="match status" value="1"/>
</dbReference>
<dbReference type="InterPro" id="IPR006837">
    <property type="entry name" value="Divergent_DAC"/>
</dbReference>
<evidence type="ECO:0000313" key="2">
    <source>
        <dbReference type="EMBL" id="VUX46295.1"/>
    </source>
</evidence>
<keyword evidence="1" id="KW-0472">Membrane</keyword>
<organism evidence="2 3">
    <name type="scientific">Candidatus Defluviicoccus seviourii</name>
    <dbReference type="NCBI Taxonomy" id="2565273"/>
    <lineage>
        <taxon>Bacteria</taxon>
        <taxon>Pseudomonadati</taxon>
        <taxon>Pseudomonadota</taxon>
        <taxon>Alphaproteobacteria</taxon>
        <taxon>Rhodospirillales</taxon>
        <taxon>Rhodospirillaceae</taxon>
        <taxon>Defluviicoccus</taxon>
    </lineage>
</organism>
<accession>A0A564WCV8</accession>
<dbReference type="AlphaFoldDB" id="A0A564WCV8"/>
<sequence length="392" mass="40112">MGGLRALRWDPGVRGLRALGARLKAPVSARLMGGGLARRAILAAGLSGAGALLLFGLLAVFLGAADVASGPAIEMAVPAAGLADRAAVPEPKAEEPAAEGFHVAAVVAEAYRGIARAPAAEPLPAAPVPDLIESRGALRLPRVGVDGRLPYEAYARPFDRRDDRPRLSIVIFGFGLSATASQAVLDHLPAAVTLALDAYAADPGRWLVAARAAGHEVFAALPIQAADGERIDAGPRALVPGAAVAGNLARLDQILAHCTGCVGVIALGGEGVADFEPLLPTLRVVQQRGLMFIDAARAGQRPLVPIADRIGLPHAWLDTTIDAEPSAAAIDARLRRLEEAALKTGVAVAAAGASPLAVRRLVLWSETLAARNLVLAPLSAAVAPQVVADAPQ</sequence>
<dbReference type="Proteomes" id="UP000326641">
    <property type="component" value="Unassembled WGS sequence"/>
</dbReference>
<evidence type="ECO:0000256" key="1">
    <source>
        <dbReference type="SAM" id="Phobius"/>
    </source>
</evidence>
<evidence type="ECO:0000313" key="3">
    <source>
        <dbReference type="Proteomes" id="UP000326641"/>
    </source>
</evidence>
<protein>
    <recommendedName>
        <fullName evidence="4">Divergent polysaccharide deacetylase family protein</fullName>
    </recommendedName>
</protein>
<dbReference type="GO" id="GO:0005975">
    <property type="term" value="P:carbohydrate metabolic process"/>
    <property type="evidence" value="ECO:0007669"/>
    <property type="project" value="InterPro"/>
</dbReference>
<comment type="caution">
    <text evidence="2">The sequence shown here is derived from an EMBL/GenBank/DDBJ whole genome shotgun (WGS) entry which is preliminary data.</text>
</comment>
<gene>
    <name evidence="2" type="ORF">DF3PA_20195</name>
</gene>
<dbReference type="PANTHER" id="PTHR30105:SF2">
    <property type="entry name" value="DIVERGENT POLYSACCHARIDE DEACETYLASE SUPERFAMILY"/>
    <property type="match status" value="1"/>
</dbReference>
<dbReference type="EMBL" id="UXAT02000012">
    <property type="protein sequence ID" value="VUX46295.1"/>
    <property type="molecule type" value="Genomic_DNA"/>
</dbReference>
<dbReference type="Gene3D" id="3.20.20.370">
    <property type="entry name" value="Glycoside hydrolase/deacetylase"/>
    <property type="match status" value="1"/>
</dbReference>
<dbReference type="PANTHER" id="PTHR30105">
    <property type="entry name" value="UNCHARACTERIZED YIBQ-RELATED"/>
    <property type="match status" value="1"/>
</dbReference>
<reference evidence="2" key="1">
    <citation type="submission" date="2018-11" db="EMBL/GenBank/DDBJ databases">
        <authorList>
            <person name="Onetto C."/>
        </authorList>
    </citation>
    <scope>NUCLEOTIDE SEQUENCE [LARGE SCALE GENOMIC DNA]</scope>
</reference>
<evidence type="ECO:0008006" key="4">
    <source>
        <dbReference type="Google" id="ProtNLM"/>
    </source>
</evidence>
<dbReference type="InterPro" id="IPR011330">
    <property type="entry name" value="Glyco_hydro/deAcase_b/a-brl"/>
</dbReference>
<keyword evidence="1" id="KW-0812">Transmembrane</keyword>
<proteinExistence type="predicted"/>
<keyword evidence="3" id="KW-1185">Reference proteome</keyword>